<dbReference type="RefSeq" id="WP_133193699.1">
    <property type="nucleotide sequence ID" value="NZ_JBHUCW010000006.1"/>
</dbReference>
<organism evidence="2 3">
    <name type="scientific">Paraburkholderia silviterrae</name>
    <dbReference type="NCBI Taxonomy" id="2528715"/>
    <lineage>
        <taxon>Bacteria</taxon>
        <taxon>Pseudomonadati</taxon>
        <taxon>Pseudomonadota</taxon>
        <taxon>Betaproteobacteria</taxon>
        <taxon>Burkholderiales</taxon>
        <taxon>Burkholderiaceae</taxon>
        <taxon>Paraburkholderia</taxon>
    </lineage>
</organism>
<feature type="transmembrane region" description="Helical" evidence="1">
    <location>
        <begin position="6"/>
        <end position="27"/>
    </location>
</feature>
<gene>
    <name evidence="2" type="ORF">EYW47_04525</name>
</gene>
<dbReference type="AlphaFoldDB" id="A0A4R5MEE3"/>
<evidence type="ECO:0000313" key="3">
    <source>
        <dbReference type="Proteomes" id="UP000295722"/>
    </source>
</evidence>
<keyword evidence="3" id="KW-1185">Reference proteome</keyword>
<keyword evidence="1" id="KW-1133">Transmembrane helix</keyword>
<proteinExistence type="predicted"/>
<comment type="caution">
    <text evidence="2">The sequence shown here is derived from an EMBL/GenBank/DDBJ whole genome shotgun (WGS) entry which is preliminary data.</text>
</comment>
<evidence type="ECO:0000313" key="2">
    <source>
        <dbReference type="EMBL" id="TDG25133.1"/>
    </source>
</evidence>
<dbReference type="Proteomes" id="UP000295722">
    <property type="component" value="Unassembled WGS sequence"/>
</dbReference>
<dbReference type="EMBL" id="SMRP01000002">
    <property type="protein sequence ID" value="TDG25133.1"/>
    <property type="molecule type" value="Genomic_DNA"/>
</dbReference>
<keyword evidence="1" id="KW-0472">Membrane</keyword>
<name>A0A4R5MEE3_9BURK</name>
<sequence length="209" mass="23185">MTADPIATGVSVLALAVSAVTAWLTLFHRGTVKMTRPTQIFFGADSSRWGDHTPTPKIYLRALLFATSKRGRVVENMHVVIARDGEHQSTFNIWVYGEMGKLVRGSGLFVGETGVEANHHFLVAPDSSAFRFGAGRYQVEVFAHVLGDRQQKLLFTDVLELAPHIAREMQEADSGVYFDWAPDSSHYVAHVERRSPISAVHRQGENRPA</sequence>
<evidence type="ECO:0000256" key="1">
    <source>
        <dbReference type="SAM" id="Phobius"/>
    </source>
</evidence>
<protein>
    <submittedName>
        <fullName evidence="2">Uncharacterized protein</fullName>
    </submittedName>
</protein>
<accession>A0A4R5MEE3</accession>
<reference evidence="2 3" key="1">
    <citation type="submission" date="2019-03" db="EMBL/GenBank/DDBJ databases">
        <title>Paraburkholderia sp. 4M-K11, isolated from subtropical forest soil.</title>
        <authorList>
            <person name="Gao Z.-H."/>
            <person name="Qiu L.-H."/>
        </authorList>
    </citation>
    <scope>NUCLEOTIDE SEQUENCE [LARGE SCALE GENOMIC DNA]</scope>
    <source>
        <strain evidence="2 3">4M-K11</strain>
    </source>
</reference>
<keyword evidence="1" id="KW-0812">Transmembrane</keyword>
<dbReference type="OrthoDB" id="675261at2"/>